<dbReference type="Proteomes" id="UP001623660">
    <property type="component" value="Unassembled WGS sequence"/>
</dbReference>
<sequence length="131" mass="14571">MLKSKILRKKIFGVSMLSMLLVGATTQVFATPRTYSDYILPVKQGNNYTGVHMCGGDAISNKVTGLSGTDQVTMWVANVNHVQTSNDYYFKKGSQQEMWGYLSGDEACVGMENSHYYNYTNGWVSGSADWK</sequence>
<name>A0ABW8SGT6_9CLOT</name>
<gene>
    <name evidence="2" type="ORF">ACJDU8_00550</name>
</gene>
<dbReference type="EMBL" id="JBJHZX010000001">
    <property type="protein sequence ID" value="MFL0194085.1"/>
    <property type="molecule type" value="Genomic_DNA"/>
</dbReference>
<keyword evidence="1" id="KW-0732">Signal</keyword>
<organism evidence="2 3">
    <name type="scientific">Candidatus Clostridium eludens</name>
    <dbReference type="NCBI Taxonomy" id="3381663"/>
    <lineage>
        <taxon>Bacteria</taxon>
        <taxon>Bacillati</taxon>
        <taxon>Bacillota</taxon>
        <taxon>Clostridia</taxon>
        <taxon>Eubacteriales</taxon>
        <taxon>Clostridiaceae</taxon>
        <taxon>Clostridium</taxon>
    </lineage>
</organism>
<keyword evidence="3" id="KW-1185">Reference proteome</keyword>
<feature type="signal peptide" evidence="1">
    <location>
        <begin position="1"/>
        <end position="30"/>
    </location>
</feature>
<feature type="chain" id="PRO_5045931347" description="Lactococcin 972 family bacteriocin" evidence="1">
    <location>
        <begin position="31"/>
        <end position="131"/>
    </location>
</feature>
<reference evidence="2 3" key="1">
    <citation type="submission" date="2024-11" db="EMBL/GenBank/DDBJ databases">
        <authorList>
            <person name="Heng Y.C."/>
            <person name="Lim A.C.H."/>
            <person name="Lee J.K.Y."/>
            <person name="Kittelmann S."/>
        </authorList>
    </citation>
    <scope>NUCLEOTIDE SEQUENCE [LARGE SCALE GENOMIC DNA]</scope>
    <source>
        <strain evidence="2 3">WILCCON 0269</strain>
    </source>
</reference>
<dbReference type="RefSeq" id="WP_406790207.1">
    <property type="nucleotide sequence ID" value="NZ_JBJHZX010000001.1"/>
</dbReference>
<proteinExistence type="predicted"/>
<evidence type="ECO:0008006" key="4">
    <source>
        <dbReference type="Google" id="ProtNLM"/>
    </source>
</evidence>
<protein>
    <recommendedName>
        <fullName evidence="4">Lactococcin 972 family bacteriocin</fullName>
    </recommendedName>
</protein>
<accession>A0ABW8SGT6</accession>
<evidence type="ECO:0000256" key="1">
    <source>
        <dbReference type="SAM" id="SignalP"/>
    </source>
</evidence>
<evidence type="ECO:0000313" key="3">
    <source>
        <dbReference type="Proteomes" id="UP001623660"/>
    </source>
</evidence>
<evidence type="ECO:0000313" key="2">
    <source>
        <dbReference type="EMBL" id="MFL0194085.1"/>
    </source>
</evidence>
<comment type="caution">
    <text evidence="2">The sequence shown here is derived from an EMBL/GenBank/DDBJ whole genome shotgun (WGS) entry which is preliminary data.</text>
</comment>